<dbReference type="SUPFAM" id="SSF46894">
    <property type="entry name" value="C-terminal effector domain of the bipartite response regulators"/>
    <property type="match status" value="1"/>
</dbReference>
<dbReference type="InterPro" id="IPR036388">
    <property type="entry name" value="WH-like_DNA-bd_sf"/>
</dbReference>
<dbReference type="InterPro" id="IPR016032">
    <property type="entry name" value="Sig_transdc_resp-reg_C-effctor"/>
</dbReference>
<protein>
    <submittedName>
        <fullName evidence="4">LuxR family transcriptional regulator</fullName>
    </submittedName>
</protein>
<dbReference type="GO" id="GO:0005737">
    <property type="term" value="C:cytoplasm"/>
    <property type="evidence" value="ECO:0007669"/>
    <property type="project" value="TreeGrafter"/>
</dbReference>
<dbReference type="Pfam" id="PF13191">
    <property type="entry name" value="AAA_16"/>
    <property type="match status" value="1"/>
</dbReference>
<dbReference type="PROSITE" id="PS00622">
    <property type="entry name" value="HTH_LUXR_1"/>
    <property type="match status" value="1"/>
</dbReference>
<dbReference type="GO" id="GO:0005524">
    <property type="term" value="F:ATP binding"/>
    <property type="evidence" value="ECO:0007669"/>
    <property type="project" value="UniProtKB-KW"/>
</dbReference>
<dbReference type="PROSITE" id="PS50043">
    <property type="entry name" value="HTH_LUXR_2"/>
    <property type="match status" value="1"/>
</dbReference>
<dbReference type="GO" id="GO:0004016">
    <property type="term" value="F:adenylate cyclase activity"/>
    <property type="evidence" value="ECO:0007669"/>
    <property type="project" value="TreeGrafter"/>
</dbReference>
<gene>
    <name evidence="4" type="ORF">Pfl04_23740</name>
</gene>
<evidence type="ECO:0000313" key="5">
    <source>
        <dbReference type="Proteomes" id="UP000653674"/>
    </source>
</evidence>
<dbReference type="PANTHER" id="PTHR16305">
    <property type="entry name" value="TESTICULAR SOLUBLE ADENYLYL CYCLASE"/>
    <property type="match status" value="1"/>
</dbReference>
<comment type="caution">
    <text evidence="4">The sequence shown here is derived from an EMBL/GenBank/DDBJ whole genome shotgun (WGS) entry which is preliminary data.</text>
</comment>
<dbReference type="AlphaFoldDB" id="A0A8J3LNK5"/>
<dbReference type="PRINTS" id="PR00038">
    <property type="entry name" value="HTHLUXR"/>
</dbReference>
<evidence type="ECO:0000256" key="2">
    <source>
        <dbReference type="ARBA" id="ARBA00022840"/>
    </source>
</evidence>
<organism evidence="4 5">
    <name type="scientific">Planosporangium flavigriseum</name>
    <dbReference type="NCBI Taxonomy" id="373681"/>
    <lineage>
        <taxon>Bacteria</taxon>
        <taxon>Bacillati</taxon>
        <taxon>Actinomycetota</taxon>
        <taxon>Actinomycetes</taxon>
        <taxon>Micromonosporales</taxon>
        <taxon>Micromonosporaceae</taxon>
        <taxon>Planosporangium</taxon>
    </lineage>
</organism>
<dbReference type="Pfam" id="PF00196">
    <property type="entry name" value="GerE"/>
    <property type="match status" value="1"/>
</dbReference>
<evidence type="ECO:0000256" key="1">
    <source>
        <dbReference type="ARBA" id="ARBA00022741"/>
    </source>
</evidence>
<keyword evidence="1" id="KW-0547">Nucleotide-binding</keyword>
<reference evidence="4" key="1">
    <citation type="submission" date="2021-01" db="EMBL/GenBank/DDBJ databases">
        <title>Whole genome shotgun sequence of Planosporangium flavigriseum NBRC 105377.</title>
        <authorList>
            <person name="Komaki H."/>
            <person name="Tamura T."/>
        </authorList>
    </citation>
    <scope>NUCLEOTIDE SEQUENCE</scope>
    <source>
        <strain evidence="4">NBRC 105377</strain>
    </source>
</reference>
<keyword evidence="2" id="KW-0067">ATP-binding</keyword>
<dbReference type="GO" id="GO:0006355">
    <property type="term" value="P:regulation of DNA-templated transcription"/>
    <property type="evidence" value="ECO:0007669"/>
    <property type="project" value="InterPro"/>
</dbReference>
<dbReference type="InterPro" id="IPR041664">
    <property type="entry name" value="AAA_16"/>
</dbReference>
<dbReference type="PANTHER" id="PTHR16305:SF35">
    <property type="entry name" value="TRANSCRIPTIONAL ACTIVATOR DOMAIN"/>
    <property type="match status" value="1"/>
</dbReference>
<dbReference type="EMBL" id="BONU01000013">
    <property type="protein sequence ID" value="GIG73970.1"/>
    <property type="molecule type" value="Genomic_DNA"/>
</dbReference>
<dbReference type="GO" id="GO:0003677">
    <property type="term" value="F:DNA binding"/>
    <property type="evidence" value="ECO:0007669"/>
    <property type="project" value="InterPro"/>
</dbReference>
<dbReference type="InterPro" id="IPR027417">
    <property type="entry name" value="P-loop_NTPase"/>
</dbReference>
<evidence type="ECO:0000313" key="4">
    <source>
        <dbReference type="EMBL" id="GIG73970.1"/>
    </source>
</evidence>
<dbReference type="SUPFAM" id="SSF52540">
    <property type="entry name" value="P-loop containing nucleoside triphosphate hydrolases"/>
    <property type="match status" value="1"/>
</dbReference>
<dbReference type="RefSeq" id="WP_168079103.1">
    <property type="nucleotide sequence ID" value="NZ_BAAAQJ010000020.1"/>
</dbReference>
<dbReference type="CDD" id="cd06170">
    <property type="entry name" value="LuxR_C_like"/>
    <property type="match status" value="1"/>
</dbReference>
<dbReference type="Proteomes" id="UP000653674">
    <property type="component" value="Unassembled WGS sequence"/>
</dbReference>
<dbReference type="Gene3D" id="1.10.10.10">
    <property type="entry name" value="Winged helix-like DNA-binding domain superfamily/Winged helix DNA-binding domain"/>
    <property type="match status" value="1"/>
</dbReference>
<proteinExistence type="predicted"/>
<accession>A0A8J3LNK5</accession>
<dbReference type="SMART" id="SM00421">
    <property type="entry name" value="HTH_LUXR"/>
    <property type="match status" value="1"/>
</dbReference>
<feature type="domain" description="HTH luxR-type" evidence="3">
    <location>
        <begin position="806"/>
        <end position="871"/>
    </location>
</feature>
<name>A0A8J3LNK5_9ACTN</name>
<dbReference type="InterPro" id="IPR000792">
    <property type="entry name" value="Tscrpt_reg_LuxR_C"/>
</dbReference>
<keyword evidence="5" id="KW-1185">Reference proteome</keyword>
<sequence>MPPWSFVGRGEELTRLTEAAAGATGRGLILGGAAGIGKSRLLREGVVGLDAERLSVWSTTANAATAGLPLGGLSQVLPADQPAPASTSGLLRWAVDALRQQAAGRPMVLAIDDAHLLDPLSATLVYYLARSERATVLATVRTGEPVPDPVRALWTDDLVERVELGPLTEQEVADLLTQVLGGPVDSATVDRLRQLSQGNALLLRELVLAARASGDLDASYGVWRWTGRFELAPTLTEVVDSRIGQLTPEVRAVLELVAFGAPIGLPLLVGATDAAAVETAEERQLIRVTRDDHRVDVWLAHPLYGEIVRQRCPVTRFRRLLADLADLFEEAGARRDEDLLRIAVWRLDSDTVRDPRQLLDASRLAFTGYDVPLALRLARAAMTTSAGLEAAKTLGTLLMLVDQPQEALSTLDSVADLITDDEQRCRWQCTRAVIAYWGMSDESAPEHLAKDGPLLAEGCAPTWARAIESLMRLHHGEHETALELARSVLDGPDSVAGARALAASTAAHLQAARGAFVQTMRCMAAVDTGSPQWRAEAPATQLAVELARGTAMILAGDLGAVQTMVAAEFAGLADAGEFRLGSGYVTLVRAQAARLRGRLHEAGRLAGQATAMLATSNVYAALANAERAHVAALSGGHALAAEAMAQSDASHRPTMNILYPWLEQARAWVAICAGDTRTGLEVLTELLGRLRADRFAGHELHALHDLVRLGRAGEAVERLAELAAMVEGPLAPVMAWHARAAAARDGHGLLAAAEAFANLGLSLYAAEAAAAAIPVLRAARAPQTRAATELLTALLGRCEGVNSPTLAVAQPALTTRERQIAKLAAAGVPSKEIADQLYLSARTVDNHLLRVYAKLGVAGRAELSGALRALPTED</sequence>
<evidence type="ECO:0000259" key="3">
    <source>
        <dbReference type="PROSITE" id="PS50043"/>
    </source>
</evidence>